<dbReference type="InterPro" id="IPR016039">
    <property type="entry name" value="Thiolase-like"/>
</dbReference>
<dbReference type="CDD" id="cd00834">
    <property type="entry name" value="KAS_I_II"/>
    <property type="match status" value="1"/>
</dbReference>
<evidence type="ECO:0000256" key="3">
    <source>
        <dbReference type="ARBA" id="ARBA00022679"/>
    </source>
</evidence>
<comment type="caution">
    <text evidence="6">The sequence shown here is derived from an EMBL/GenBank/DDBJ whole genome shotgun (WGS) entry which is preliminary data.</text>
</comment>
<dbReference type="PROSITE" id="PS52004">
    <property type="entry name" value="KS3_2"/>
    <property type="match status" value="1"/>
</dbReference>
<dbReference type="EMBL" id="JBHFXX010000003">
    <property type="protein sequence ID" value="MFB3799832.1"/>
    <property type="molecule type" value="Genomic_DNA"/>
</dbReference>
<dbReference type="GO" id="GO:0016746">
    <property type="term" value="F:acyltransferase activity"/>
    <property type="evidence" value="ECO:0007669"/>
    <property type="project" value="UniProtKB-KW"/>
</dbReference>
<keyword evidence="7" id="KW-1185">Reference proteome</keyword>
<keyword evidence="3 4" id="KW-0808">Transferase</keyword>
<dbReference type="Gene3D" id="3.40.47.10">
    <property type="match status" value="1"/>
</dbReference>
<accession>A0ABV4Z5N2</accession>
<dbReference type="EC" id="2.3.1.-" evidence="6"/>
<name>A0ABV4Z5N2_9PSED</name>
<comment type="pathway">
    <text evidence="1">Lipid metabolism; fatty acid biosynthesis.</text>
</comment>
<protein>
    <submittedName>
        <fullName evidence="6">Beta-ketoacyl-[acyl-carrier-protein] synthase family protein</fullName>
        <ecNumber evidence="6">2.3.1.-</ecNumber>
    </submittedName>
</protein>
<organism evidence="6 7">
    <name type="scientific">Pseudomonas boreofloridensis</name>
    <dbReference type="NCBI Taxonomy" id="3064348"/>
    <lineage>
        <taxon>Bacteria</taxon>
        <taxon>Pseudomonadati</taxon>
        <taxon>Pseudomonadota</taxon>
        <taxon>Gammaproteobacteria</taxon>
        <taxon>Pseudomonadales</taxon>
        <taxon>Pseudomonadaceae</taxon>
        <taxon>Pseudomonas</taxon>
    </lineage>
</organism>
<evidence type="ECO:0000259" key="5">
    <source>
        <dbReference type="PROSITE" id="PS52004"/>
    </source>
</evidence>
<dbReference type="InterPro" id="IPR020841">
    <property type="entry name" value="PKS_Beta-ketoAc_synthase_dom"/>
</dbReference>
<dbReference type="Proteomes" id="UP001577047">
    <property type="component" value="Unassembled WGS sequence"/>
</dbReference>
<evidence type="ECO:0000256" key="4">
    <source>
        <dbReference type="RuleBase" id="RU003694"/>
    </source>
</evidence>
<dbReference type="InterPro" id="IPR014031">
    <property type="entry name" value="Ketoacyl_synth_C"/>
</dbReference>
<comment type="similarity">
    <text evidence="2 4">Belongs to the thiolase-like superfamily. Beta-ketoacyl-ACP synthases family.</text>
</comment>
<dbReference type="SMART" id="SM00825">
    <property type="entry name" value="PKS_KS"/>
    <property type="match status" value="1"/>
</dbReference>
<dbReference type="RefSeq" id="WP_304484819.1">
    <property type="nucleotide sequence ID" value="NZ_JAUQOQ010000013.1"/>
</dbReference>
<dbReference type="SUPFAM" id="SSF53901">
    <property type="entry name" value="Thiolase-like"/>
    <property type="match status" value="2"/>
</dbReference>
<dbReference type="Pfam" id="PF02801">
    <property type="entry name" value="Ketoacyl-synt_C"/>
    <property type="match status" value="1"/>
</dbReference>
<dbReference type="InterPro" id="IPR000794">
    <property type="entry name" value="Beta-ketoacyl_synthase"/>
</dbReference>
<reference evidence="6 7" key="1">
    <citation type="submission" date="2024-09" db="EMBL/GenBank/DDBJ databases">
        <authorList>
            <person name="Fullem K."/>
        </authorList>
    </citation>
    <scope>NUCLEOTIDE SEQUENCE [LARGE SCALE GENOMIC DNA]</scope>
    <source>
        <strain evidence="7">K1(2024)</strain>
    </source>
</reference>
<dbReference type="InterPro" id="IPR014030">
    <property type="entry name" value="Ketoacyl_synth_N"/>
</dbReference>
<dbReference type="PANTHER" id="PTHR11712">
    <property type="entry name" value="POLYKETIDE SYNTHASE-RELATED"/>
    <property type="match status" value="1"/>
</dbReference>
<evidence type="ECO:0000313" key="7">
    <source>
        <dbReference type="Proteomes" id="UP001577047"/>
    </source>
</evidence>
<evidence type="ECO:0000313" key="6">
    <source>
        <dbReference type="EMBL" id="MFB3799832.1"/>
    </source>
</evidence>
<proteinExistence type="inferred from homology"/>
<evidence type="ECO:0000256" key="2">
    <source>
        <dbReference type="ARBA" id="ARBA00008467"/>
    </source>
</evidence>
<dbReference type="PANTHER" id="PTHR11712:SF336">
    <property type="entry name" value="3-OXOACYL-[ACYL-CARRIER-PROTEIN] SYNTHASE, MITOCHONDRIAL"/>
    <property type="match status" value="1"/>
</dbReference>
<sequence>MSGQDVVVTGMALVAPMAMDAESLFARLADGQSSLRRHPRFEQLGFANPAAGYLDDGQWQRIDAAVPAARHLPAQSRLVEYLADQVLEDAGLTRQAFARTASGLFLGCNKFCASGSELQALSRCMDEQACVDLDALLDDADAHEPAFARRVDQQTAHLAALLQVRERVATLADACAAGNTAIGSAYRAIARGEIDLALCGASELMATQISCYSFNGLGALCPRGDWPAATQSRPFMTDRCGFVMSEGAALLVLESADHARRRQARVRGRVLGYANACEAQKITSSSRDGSRYAQCMQAAIDDAGVPLASIGHVNVHGTSTPSNDSCEALALERVFGAALGQVSITASKSALGHSLAASGALEAVLTLMSMERGIVLPTLNYQAEGSEFPHLDVVTHVRHQAIDHALSTSFGFGGINSSLVLGRA</sequence>
<gene>
    <name evidence="6" type="ORF">ACE1YR_05195</name>
</gene>
<dbReference type="Pfam" id="PF00109">
    <property type="entry name" value="ketoacyl-synt"/>
    <property type="match status" value="1"/>
</dbReference>
<keyword evidence="6" id="KW-0012">Acyltransferase</keyword>
<feature type="domain" description="Ketosynthase family 3 (KS3)" evidence="5">
    <location>
        <begin position="3"/>
        <end position="423"/>
    </location>
</feature>
<evidence type="ECO:0000256" key="1">
    <source>
        <dbReference type="ARBA" id="ARBA00005194"/>
    </source>
</evidence>